<evidence type="ECO:0000313" key="2">
    <source>
        <dbReference type="EMBL" id="GIM28213.1"/>
    </source>
</evidence>
<feature type="domain" description="Stress-response A/B barrel" evidence="1">
    <location>
        <begin position="2"/>
        <end position="94"/>
    </location>
</feature>
<dbReference type="AlphaFoldDB" id="A0A919RZ22"/>
<dbReference type="PANTHER" id="PTHR37832:SF1">
    <property type="entry name" value="STRESS-RESPONSE A_B BARREL DOMAIN-CONTAINING PROTEIN"/>
    <property type="match status" value="1"/>
</dbReference>
<dbReference type="EMBL" id="BOPZ01000005">
    <property type="protein sequence ID" value="GIM28213.1"/>
    <property type="molecule type" value="Genomic_DNA"/>
</dbReference>
<gene>
    <name evidence="2" type="ORF">CPJCM30710_08790</name>
</gene>
<dbReference type="Pfam" id="PF07876">
    <property type="entry name" value="Dabb"/>
    <property type="match status" value="1"/>
</dbReference>
<proteinExistence type="predicted"/>
<dbReference type="PROSITE" id="PS51502">
    <property type="entry name" value="S_R_A_B_BARREL"/>
    <property type="match status" value="1"/>
</dbReference>
<sequence>MFTHIVFFKLKEASEENIQKARKILESMRGQIPELKDIEVGVDVIKSERSFDIALITRFDSREDYQKYAVCDFHVNNVLQFIRPMCECSKTVDYGV</sequence>
<organism evidence="2 3">
    <name type="scientific">Clostridium polyendosporum</name>
    <dbReference type="NCBI Taxonomy" id="69208"/>
    <lineage>
        <taxon>Bacteria</taxon>
        <taxon>Bacillati</taxon>
        <taxon>Bacillota</taxon>
        <taxon>Clostridia</taxon>
        <taxon>Eubacteriales</taxon>
        <taxon>Clostridiaceae</taxon>
        <taxon>Clostridium</taxon>
    </lineage>
</organism>
<dbReference type="InterPro" id="IPR011008">
    <property type="entry name" value="Dimeric_a/b-barrel"/>
</dbReference>
<name>A0A919RZ22_9CLOT</name>
<dbReference type="SUPFAM" id="SSF54909">
    <property type="entry name" value="Dimeric alpha+beta barrel"/>
    <property type="match status" value="1"/>
</dbReference>
<dbReference type="InterPro" id="IPR013097">
    <property type="entry name" value="Dabb"/>
</dbReference>
<accession>A0A919RZ22</accession>
<reference evidence="2" key="1">
    <citation type="submission" date="2021-03" db="EMBL/GenBank/DDBJ databases">
        <title>Taxonomic study of Clostridium polyendosporum from meadow-gley soil under rice.</title>
        <authorList>
            <person name="Kobayashi H."/>
            <person name="Tanizawa Y."/>
            <person name="Yagura M."/>
        </authorList>
    </citation>
    <scope>NUCLEOTIDE SEQUENCE</scope>
    <source>
        <strain evidence="2">JCM 30710</strain>
    </source>
</reference>
<dbReference type="Proteomes" id="UP000679179">
    <property type="component" value="Unassembled WGS sequence"/>
</dbReference>
<comment type="caution">
    <text evidence="2">The sequence shown here is derived from an EMBL/GenBank/DDBJ whole genome shotgun (WGS) entry which is preliminary data.</text>
</comment>
<evidence type="ECO:0000259" key="1">
    <source>
        <dbReference type="PROSITE" id="PS51502"/>
    </source>
</evidence>
<dbReference type="Gene3D" id="3.30.70.100">
    <property type="match status" value="1"/>
</dbReference>
<dbReference type="PANTHER" id="PTHR37832">
    <property type="entry name" value="BLL2683 PROTEIN"/>
    <property type="match status" value="1"/>
</dbReference>
<evidence type="ECO:0000313" key="3">
    <source>
        <dbReference type="Proteomes" id="UP000679179"/>
    </source>
</evidence>
<dbReference type="RefSeq" id="WP_212902955.1">
    <property type="nucleotide sequence ID" value="NZ_BOPZ01000005.1"/>
</dbReference>
<protein>
    <submittedName>
        <fullName evidence="2">Stress responsive protein</fullName>
    </submittedName>
</protein>
<keyword evidence="3" id="KW-1185">Reference proteome</keyword>
<dbReference type="SMART" id="SM00886">
    <property type="entry name" value="Dabb"/>
    <property type="match status" value="1"/>
</dbReference>